<dbReference type="InterPro" id="IPR050218">
    <property type="entry name" value="LptD"/>
</dbReference>
<dbReference type="Pfam" id="PF04453">
    <property type="entry name" value="LptD"/>
    <property type="match status" value="1"/>
</dbReference>
<feature type="coiled-coil region" evidence="2">
    <location>
        <begin position="40"/>
        <end position="94"/>
    </location>
</feature>
<keyword evidence="1" id="KW-0998">Cell outer membrane</keyword>
<dbReference type="RefSeq" id="WP_370397635.1">
    <property type="nucleotide sequence ID" value="NZ_JALBUT010000010.1"/>
</dbReference>
<evidence type="ECO:0000256" key="1">
    <source>
        <dbReference type="ARBA" id="ARBA00023237"/>
    </source>
</evidence>
<feature type="chain" id="PRO_5046983900" evidence="3">
    <location>
        <begin position="27"/>
        <end position="797"/>
    </location>
</feature>
<protein>
    <submittedName>
        <fullName evidence="6">LPS assembly protein LptD</fullName>
    </submittedName>
</protein>
<evidence type="ECO:0000259" key="4">
    <source>
        <dbReference type="Pfam" id="PF03968"/>
    </source>
</evidence>
<feature type="domain" description="Organic solvent tolerance-like N-terminal" evidence="4">
    <location>
        <begin position="143"/>
        <end position="258"/>
    </location>
</feature>
<organism evidence="6 7">
    <name type="scientific">Intestinicryptomonas porci</name>
    <dbReference type="NCBI Taxonomy" id="2926320"/>
    <lineage>
        <taxon>Bacteria</taxon>
        <taxon>Pseudomonadati</taxon>
        <taxon>Verrucomicrobiota</taxon>
        <taxon>Opitutia</taxon>
        <taxon>Opitutales</taxon>
        <taxon>Intestinicryptomonaceae</taxon>
        <taxon>Intestinicryptomonas</taxon>
    </lineage>
</organism>
<feature type="signal peptide" evidence="3">
    <location>
        <begin position="1"/>
        <end position="26"/>
    </location>
</feature>
<dbReference type="EMBL" id="JALBUT010000010">
    <property type="protein sequence ID" value="MDX8416180.1"/>
    <property type="molecule type" value="Genomic_DNA"/>
</dbReference>
<dbReference type="PANTHER" id="PTHR30189:SF1">
    <property type="entry name" value="LPS-ASSEMBLY PROTEIN LPTD"/>
    <property type="match status" value="1"/>
</dbReference>
<keyword evidence="1" id="KW-0472">Membrane</keyword>
<keyword evidence="3" id="KW-0732">Signal</keyword>
<comment type="caution">
    <text evidence="6">The sequence shown here is derived from an EMBL/GenBank/DDBJ whole genome shotgun (WGS) entry which is preliminary data.</text>
</comment>
<dbReference type="InterPro" id="IPR007543">
    <property type="entry name" value="LptD_C"/>
</dbReference>
<reference evidence="6 7" key="1">
    <citation type="submission" date="2022-03" db="EMBL/GenBank/DDBJ databases">
        <title>Novel taxa within the pig intestine.</title>
        <authorList>
            <person name="Wylensek D."/>
            <person name="Bishof K."/>
            <person name="Afrizal A."/>
            <person name="Clavel T."/>
        </authorList>
    </citation>
    <scope>NUCLEOTIDE SEQUENCE [LARGE SCALE GENOMIC DNA]</scope>
    <source>
        <strain evidence="6 7">CLA-KB-P66</strain>
    </source>
</reference>
<accession>A0ABU4WHY9</accession>
<gene>
    <name evidence="6" type="primary">lptD</name>
    <name evidence="6" type="ORF">MOX91_08355</name>
</gene>
<dbReference type="Gene3D" id="2.60.450.10">
    <property type="entry name" value="Lipopolysaccharide (LPS) transport protein A like domain"/>
    <property type="match status" value="1"/>
</dbReference>
<dbReference type="Pfam" id="PF03968">
    <property type="entry name" value="LptD_N"/>
    <property type="match status" value="1"/>
</dbReference>
<proteinExistence type="predicted"/>
<dbReference type="Proteomes" id="UP001275932">
    <property type="component" value="Unassembled WGS sequence"/>
</dbReference>
<feature type="domain" description="LptD C-terminal" evidence="5">
    <location>
        <begin position="370"/>
        <end position="744"/>
    </location>
</feature>
<evidence type="ECO:0000313" key="6">
    <source>
        <dbReference type="EMBL" id="MDX8416180.1"/>
    </source>
</evidence>
<evidence type="ECO:0000259" key="5">
    <source>
        <dbReference type="Pfam" id="PF04453"/>
    </source>
</evidence>
<evidence type="ECO:0000313" key="7">
    <source>
        <dbReference type="Proteomes" id="UP001275932"/>
    </source>
</evidence>
<keyword evidence="7" id="KW-1185">Reference proteome</keyword>
<keyword evidence="2" id="KW-0175">Coiled coil</keyword>
<evidence type="ECO:0000256" key="2">
    <source>
        <dbReference type="SAM" id="Coils"/>
    </source>
</evidence>
<name>A0ABU4WHY9_9BACT</name>
<dbReference type="PANTHER" id="PTHR30189">
    <property type="entry name" value="LPS-ASSEMBLY PROTEIN"/>
    <property type="match status" value="1"/>
</dbReference>
<sequence>MNFYNVKKLSIAAFALSFANACGLFAKDAENSSDVQLKNADAGVSEVRELEKKFQETEAERIEAQKQKRREFFWESEKRRQAELEKRLEEERKLKSRKYKHSILSGLKGSAPELVADSPIDYDVESGKVVAKNNAKLSDGNFEIVADKIEFNSKTGKAGAFGNVAISQENVRLLSNEISIDTKTNDFSAKYTRFGFAPLFAEIQSASTESKSKDDKKIKANDAVFYVGEPSFLSLNVKGGEFSYDSERDYVELKDAYLRLGDIPFMYVPYYGQYGLDLPPIILQTRVGYNDDFGFKWQNTVLYSGLGHIAPGMLLDLYSKRGVLVGPAASINYKSSLITSKGEIISGYIKDQASSGILNSGLTAGETLSRDRYFIDLKNITRFDEKLSLTTVLNYWSDRYVMRDFRESIFDEDQEPDNFAEFVYAGETYNASVFTRFLPNSWEHTVQRLPEARIDFAPRRYEPLGVYYNFYASMGYYKEKFEDSVFETRDDTRFDSYFGVSRPVNLSSWASFTPLAGVRLTHYNNTVGAGDSYWRAVGQVGFDAQMQAWGLWQIRSKTLGLDGLRHSLRPIMQYRYIPNAEDGKKRIETIDSLYYDTHPSVLDLGLMRNVDDLYNTNTLRVGIENVFETRSGKYGSREVARLNFYQDFNFDRQPYITDHLRKYSYSDFYIQASVSPSEWLNIANYTRVNANNGDIAETNSYIELHDSDAWRIAFGNIYLQNDINQYYLHAELRLTENYKLLGRWHYDYKHSRFTDQVYSLWTRVGNSWAVEYRVSVKEGSKRENSLSLGANVRFLSY</sequence>
<evidence type="ECO:0000256" key="3">
    <source>
        <dbReference type="SAM" id="SignalP"/>
    </source>
</evidence>
<dbReference type="InterPro" id="IPR005653">
    <property type="entry name" value="OstA-like_N"/>
</dbReference>